<dbReference type="Gene3D" id="3.40.50.150">
    <property type="entry name" value="Vaccinia Virus protein VP39"/>
    <property type="match status" value="1"/>
</dbReference>
<dbReference type="InterPro" id="IPR051052">
    <property type="entry name" value="Diverse_substrate_MTase"/>
</dbReference>
<keyword evidence="1 4" id="KW-0489">Methyltransferase</keyword>
<dbReference type="RefSeq" id="WP_211141019.1">
    <property type="nucleotide sequence ID" value="NZ_JAEEGB010000003.1"/>
</dbReference>
<keyword evidence="2" id="KW-0808">Transferase</keyword>
<feature type="domain" description="Methyltransferase" evidence="3">
    <location>
        <begin position="44"/>
        <end position="133"/>
    </location>
</feature>
<dbReference type="SUPFAM" id="SSF53335">
    <property type="entry name" value="S-adenosyl-L-methionine-dependent methyltransferases"/>
    <property type="match status" value="1"/>
</dbReference>
<sequence length="222" mass="26297">MDDKDAIIDDFNKIANTKPSNWDHNKHYHNFLLKFIPNECEKAIDIGCGTGEFTRLLAEKFYTVEGIDLSPEMVRVAEEQSRKYNNIKYQVEDVLEWDLGQEKYDCIVSIATFHHLQFKEMLLKIREALKPNGVFMILDLYKEEKLMDYLISIAAIPINIITMLIKTGKVKKSEEEIKAWNEHVKHDRYMTINEIQKITRGIMPNAKLERHLFWRYSLVWKK</sequence>
<dbReference type="GO" id="GO:0032259">
    <property type="term" value="P:methylation"/>
    <property type="evidence" value="ECO:0007669"/>
    <property type="project" value="UniProtKB-KW"/>
</dbReference>
<dbReference type="InterPro" id="IPR041698">
    <property type="entry name" value="Methyltransf_25"/>
</dbReference>
<dbReference type="PANTHER" id="PTHR44942">
    <property type="entry name" value="METHYLTRANSF_11 DOMAIN-CONTAINING PROTEIN"/>
    <property type="match status" value="1"/>
</dbReference>
<dbReference type="GO" id="GO:0008168">
    <property type="term" value="F:methyltransferase activity"/>
    <property type="evidence" value="ECO:0007669"/>
    <property type="project" value="UniProtKB-KW"/>
</dbReference>
<evidence type="ECO:0000313" key="4">
    <source>
        <dbReference type="EMBL" id="MBI6871577.1"/>
    </source>
</evidence>
<dbReference type="Pfam" id="PF13649">
    <property type="entry name" value="Methyltransf_25"/>
    <property type="match status" value="1"/>
</dbReference>
<evidence type="ECO:0000256" key="1">
    <source>
        <dbReference type="ARBA" id="ARBA00022603"/>
    </source>
</evidence>
<dbReference type="CDD" id="cd02440">
    <property type="entry name" value="AdoMet_MTases"/>
    <property type="match status" value="1"/>
</dbReference>
<gene>
    <name evidence="4" type="ORF">I6U51_02505</name>
</gene>
<name>A0A934HW01_9CLOT</name>
<dbReference type="InterPro" id="IPR029063">
    <property type="entry name" value="SAM-dependent_MTases_sf"/>
</dbReference>
<proteinExistence type="predicted"/>
<reference evidence="4" key="1">
    <citation type="submission" date="2020-12" db="EMBL/GenBank/DDBJ databases">
        <title>Clostridium thailandense sp. nov., a novel acetogenic bacterium isolated from peat land soil in Thailand.</title>
        <authorList>
            <person name="Chaikitkaew S."/>
            <person name="Birkeland N.K."/>
        </authorList>
    </citation>
    <scope>NUCLEOTIDE SEQUENCE</scope>
    <source>
        <strain evidence="4">DSM 17425</strain>
    </source>
</reference>
<protein>
    <submittedName>
        <fullName evidence="4">Methyltransferase domain-containing protein</fullName>
    </submittedName>
</protein>
<keyword evidence="5" id="KW-1185">Reference proteome</keyword>
<dbReference type="AlphaFoldDB" id="A0A934HW01"/>
<dbReference type="EMBL" id="JAEEGB010000003">
    <property type="protein sequence ID" value="MBI6871577.1"/>
    <property type="molecule type" value="Genomic_DNA"/>
</dbReference>
<comment type="caution">
    <text evidence="4">The sequence shown here is derived from an EMBL/GenBank/DDBJ whole genome shotgun (WGS) entry which is preliminary data.</text>
</comment>
<evidence type="ECO:0000259" key="3">
    <source>
        <dbReference type="Pfam" id="PF13649"/>
    </source>
</evidence>
<organism evidence="4 5">
    <name type="scientific">Clostridium aciditolerans</name>
    <dbReference type="NCBI Taxonomy" id="339861"/>
    <lineage>
        <taxon>Bacteria</taxon>
        <taxon>Bacillati</taxon>
        <taxon>Bacillota</taxon>
        <taxon>Clostridia</taxon>
        <taxon>Eubacteriales</taxon>
        <taxon>Clostridiaceae</taxon>
        <taxon>Clostridium</taxon>
    </lineage>
</organism>
<dbReference type="PANTHER" id="PTHR44942:SF4">
    <property type="entry name" value="METHYLTRANSFERASE TYPE 11 DOMAIN-CONTAINING PROTEIN"/>
    <property type="match status" value="1"/>
</dbReference>
<evidence type="ECO:0000256" key="2">
    <source>
        <dbReference type="ARBA" id="ARBA00022679"/>
    </source>
</evidence>
<dbReference type="Proteomes" id="UP000622687">
    <property type="component" value="Unassembled WGS sequence"/>
</dbReference>
<evidence type="ECO:0000313" key="5">
    <source>
        <dbReference type="Proteomes" id="UP000622687"/>
    </source>
</evidence>
<accession>A0A934HW01</accession>